<comment type="subcellular location">
    <subcellularLocation>
        <location evidence="1">Secreted</location>
    </subcellularLocation>
</comment>
<dbReference type="CTD" id="375616"/>
<feature type="compositionally biased region" description="Low complexity" evidence="7">
    <location>
        <begin position="2291"/>
        <end position="2300"/>
    </location>
</feature>
<feature type="compositionally biased region" description="Basic and acidic residues" evidence="7">
    <location>
        <begin position="2426"/>
        <end position="2437"/>
    </location>
</feature>
<feature type="region of interest" description="Disordered" evidence="7">
    <location>
        <begin position="2161"/>
        <end position="2203"/>
    </location>
</feature>
<dbReference type="PROSITE" id="PS01208">
    <property type="entry name" value="VWFC_1"/>
    <property type="match status" value="7"/>
</dbReference>
<dbReference type="OrthoDB" id="6132182at2759"/>
<evidence type="ECO:0000256" key="7">
    <source>
        <dbReference type="SAM" id="MobiDB-lite"/>
    </source>
</evidence>
<feature type="compositionally biased region" description="Polar residues" evidence="7">
    <location>
        <begin position="2340"/>
        <end position="2356"/>
    </location>
</feature>
<dbReference type="Pfam" id="PF00094">
    <property type="entry name" value="VWD"/>
    <property type="match status" value="1"/>
</dbReference>
<dbReference type="InterPro" id="IPR001007">
    <property type="entry name" value="VWF_dom"/>
</dbReference>
<feature type="region of interest" description="Disordered" evidence="7">
    <location>
        <begin position="1"/>
        <end position="188"/>
    </location>
</feature>
<feature type="compositionally biased region" description="Basic and acidic residues" evidence="7">
    <location>
        <begin position="2329"/>
        <end position="2338"/>
    </location>
</feature>
<dbReference type="Pfam" id="PF00093">
    <property type="entry name" value="VWC"/>
    <property type="match status" value="5"/>
</dbReference>
<keyword evidence="4" id="KW-0677">Repeat</keyword>
<dbReference type="PANTHER" id="PTHR46698:SF2">
    <property type="entry name" value="KIELIN_CHORDIN-LIKE PROTEIN"/>
    <property type="match status" value="1"/>
</dbReference>
<evidence type="ECO:0000256" key="2">
    <source>
        <dbReference type="ARBA" id="ARBA00022525"/>
    </source>
</evidence>
<dbReference type="PANTHER" id="PTHR46698">
    <property type="entry name" value="CROSSVEINLESS 2"/>
    <property type="match status" value="1"/>
</dbReference>
<evidence type="ECO:0000259" key="8">
    <source>
        <dbReference type="PROSITE" id="PS50184"/>
    </source>
</evidence>
<feature type="domain" description="VWFC" evidence="8">
    <location>
        <begin position="620"/>
        <end position="679"/>
    </location>
</feature>
<keyword evidence="5" id="KW-1015">Disulfide bond</keyword>
<feature type="domain" description="VWFC" evidence="8">
    <location>
        <begin position="566"/>
        <end position="619"/>
    </location>
</feature>
<feature type="region of interest" description="Disordered" evidence="7">
    <location>
        <begin position="2389"/>
        <end position="2520"/>
    </location>
</feature>
<gene>
    <name evidence="11" type="primary">Kcp</name>
</gene>
<feature type="compositionally biased region" description="Basic and acidic residues" evidence="7">
    <location>
        <begin position="42"/>
        <end position="51"/>
    </location>
</feature>
<name>A0A6P6DEX4_OCTDE</name>
<dbReference type="InParanoid" id="A0A6P6DEX4"/>
<protein>
    <submittedName>
        <fullName evidence="11">Kielin/chordin-like protein</fullName>
    </submittedName>
</protein>
<dbReference type="GO" id="GO:0030513">
    <property type="term" value="P:positive regulation of BMP signaling pathway"/>
    <property type="evidence" value="ECO:0007669"/>
    <property type="project" value="TreeGrafter"/>
</dbReference>
<dbReference type="SUPFAM" id="SSF57603">
    <property type="entry name" value="FnI-like domain"/>
    <property type="match status" value="17"/>
</dbReference>
<feature type="domain" description="VWFC" evidence="8">
    <location>
        <begin position="911"/>
        <end position="970"/>
    </location>
</feature>
<keyword evidence="3" id="KW-0732">Signal</keyword>
<dbReference type="InterPro" id="IPR052424">
    <property type="entry name" value="Kielin_Chordin-BMP_Reg"/>
</dbReference>
<dbReference type="Proteomes" id="UP000515203">
    <property type="component" value="Unplaced"/>
</dbReference>
<dbReference type="FunCoup" id="A0A6P6DEX4">
    <property type="interactions" value="241"/>
</dbReference>
<feature type="domain" description="VWFC" evidence="8">
    <location>
        <begin position="1387"/>
        <end position="1455"/>
    </location>
</feature>
<dbReference type="InterPro" id="IPR014853">
    <property type="entry name" value="VWF/SSPO/ZAN-like_Cys-rich_dom"/>
</dbReference>
<feature type="domain" description="VWFC" evidence="8">
    <location>
        <begin position="1028"/>
        <end position="1087"/>
    </location>
</feature>
<feature type="domain" description="VWFC" evidence="8">
    <location>
        <begin position="1452"/>
        <end position="1515"/>
    </location>
</feature>
<feature type="domain" description="VWFC" evidence="8">
    <location>
        <begin position="1329"/>
        <end position="1387"/>
    </location>
</feature>
<dbReference type="SMART" id="SM00214">
    <property type="entry name" value="VWC"/>
    <property type="match status" value="18"/>
</dbReference>
<dbReference type="SMART" id="SM00216">
    <property type="entry name" value="VWD"/>
    <property type="match status" value="1"/>
</dbReference>
<feature type="compositionally biased region" description="Low complexity" evidence="7">
    <location>
        <begin position="161"/>
        <end position="174"/>
    </location>
</feature>
<dbReference type="InterPro" id="IPR036084">
    <property type="entry name" value="Ser_inhib-like_sf"/>
</dbReference>
<feature type="domain" description="VWFC" evidence="8">
    <location>
        <begin position="738"/>
        <end position="796"/>
    </location>
</feature>
<feature type="region of interest" description="Disordered" evidence="7">
    <location>
        <begin position="2228"/>
        <end position="2377"/>
    </location>
</feature>
<accession>A0A6P6DEX4</accession>
<reference evidence="11" key="1">
    <citation type="submission" date="2025-08" db="UniProtKB">
        <authorList>
            <consortium name="RefSeq"/>
        </authorList>
    </citation>
    <scope>IDENTIFICATION</scope>
</reference>
<evidence type="ECO:0000256" key="4">
    <source>
        <dbReference type="ARBA" id="ARBA00022737"/>
    </source>
</evidence>
<dbReference type="Gene3D" id="2.10.70.10">
    <property type="entry name" value="Complement Module, domain 1"/>
    <property type="match status" value="3"/>
</dbReference>
<evidence type="ECO:0000259" key="9">
    <source>
        <dbReference type="PROSITE" id="PS51233"/>
    </source>
</evidence>
<dbReference type="RefSeq" id="XP_023558639.1">
    <property type="nucleotide sequence ID" value="XM_023702871.1"/>
</dbReference>
<evidence type="ECO:0000313" key="11">
    <source>
        <dbReference type="RefSeq" id="XP_023558639.1"/>
    </source>
</evidence>
<feature type="region of interest" description="Disordered" evidence="7">
    <location>
        <begin position="239"/>
        <end position="423"/>
    </location>
</feature>
<feature type="compositionally biased region" description="Basic and acidic residues" evidence="7">
    <location>
        <begin position="2394"/>
        <end position="2407"/>
    </location>
</feature>
<feature type="domain" description="VWFC" evidence="8">
    <location>
        <begin position="1583"/>
        <end position="1643"/>
    </location>
</feature>
<dbReference type="SUPFAM" id="SSF57567">
    <property type="entry name" value="Serine protease inhibitors"/>
    <property type="match status" value="1"/>
</dbReference>
<keyword evidence="2" id="KW-0964">Secreted</keyword>
<feature type="domain" description="VWFC" evidence="8">
    <location>
        <begin position="1154"/>
        <end position="1211"/>
    </location>
</feature>
<evidence type="ECO:0000313" key="10">
    <source>
        <dbReference type="Proteomes" id="UP000515203"/>
    </source>
</evidence>
<dbReference type="PROSITE" id="PS51233">
    <property type="entry name" value="VWFD"/>
    <property type="match status" value="1"/>
</dbReference>
<dbReference type="GeneID" id="101581746"/>
<feature type="domain" description="VWFC" evidence="8">
    <location>
        <begin position="1515"/>
        <end position="1579"/>
    </location>
</feature>
<sequence>METSVGAWAAEDRKKPPQVDQAVKHGGGGPGALLGWQVPHSHPRDLLKSQEKTQSIQGPMGEVTDGDCTLRALPISPRRQAEPLEQQVRQEEASRLPSRRASSGEPLTPSAVAVDRSAKGRPHCGPVSPLGFQRPQSVSFRAKTRPGPTALPQRRDPARPGPLLRLGALRPVPAQGRESPLRRPGVLATRTPSRRVGFTSPLRDFSLFPTVVWADGEVAIAPRFFLGQESKHGACARDRLPPGTRAPHIPDPNVKSWEGNRLKPQPLAQRVGMRGARRRGGESGPRSAFTPTLIAPTSTVRRRSPCLATAGGGREAAESALAAVPTPPRRAPGSYGAGAPHRPGRGRRSGGAEGDDGQRGALHVPRAETQTGMAGDPTLLRSGRRTAGRPQPPPPPAGAGLRPRLRGRDDHRRRRGGRRSMARPSAALPSLLLRLGCLALVAGCAAGGGAVLRELPGLADTHDYQRQAPTRSSDLGGSPQRQWQPLEERLRQLEAEVTMLREQNKDLWAQVRQLESCECRPTSAQCWGLERAWPEGARWELDACTSCICQNGVARCGPQPDLPHCQGCSHNGQVYGNGETFSPDTCTTCHCLEGTVTCTQKPCLGAPCPEPGACCPHCEPGCEYEGQLYEEGASFLSISNPCLQCSCLRSLVRCVPMKCPSSPCPEPVLRPGHCCPACQGCTEGGVHRHHGQEWTAPGDPCQICRCLEGHIQCRQRECASLCPYPARPLPGTCCPVCDGCFLNGREHRSGEPVASRDPCSRCRCANGSIQCEPLPCPPVPCRHPGRISGQCCPVCDGCEYQGHQYQSQETFSLQESGRCVRCSCQAGEVSCEEQECPVAPCALSGSGLRLCPACVLHGEEFPEGVQWEPDGQPCTACSCQEGVPVCGPVLCSPPPCQHPTREPGACCPHCESCTYHGHVYTNGQNFTDTGNPCQTCRCEEGTVKCSVIDCPPTTCARPQSRAGQCCPRCPDCILEKQMFMDGQHFPHPGDPCQECHCREGQAGCQPRACPRAPCSHPLPGTCCQSDCSGCAYGGKEYPSGADFPHPSDACRLCHCLSGNVQCLARRCPPLSCPEPVLPPGGCCPQCPAAPAPAPAGCPRSGGALSARHQESFSPPGDPCSRCLCLDGSVSCQRLPCAPAPCAHPRRGRCCRVCDGCLYQGKEFSSGERFPSPSAACQECLCWEGSVTCEPRACATAQCPFPVRGSCCPTCDGCEYLGESYLSSQDFPDPQEPCNVCTCLGGFVTCSRRPCEPPGCSHALTPPGHCCPICQGCFYHGVTAAPGETLPDPLDPTCSLCTCQEGSMHCQRRPCPPAPCPHPSLGPCFCPVCRSCRAHGKEHPEGSSWMLPDNPCSSCMCHEGIVTCAHIQCVSSCAQPHQGPHDCCPRCSGCEREGRNYEAGESFQPGSDPCEVCICEPQPEGPPSLRCHRRQCPSLVGCPPSQLLPPGPQHCCPTCAQALSNCTEGLQGSEMAPLDPCYTCQCQDLTWLCIHHTCPELSCPPLERHIPPGSCCPVCQECVVEAGGRRVADGESWRDPSNACIACTCQRGHVECHLEECQPLSCPHGWVKVSEGGNCCERCQASAQPCEHLGRQVASGEHWSVDACTSCSCVAGTVHCHSQRCPPLSCRSNEAPALSPGSCCPRCLPRPASCMAFGDPHYRTFDGRLLHFQGSCSYVLVKDCHGGDFSVQVTNDGRGRSNVAWTQEVAVLLGDVVVQLLQGRTVMVDGHLVALPFLWEPLLYVELQGQTVFLHTRPGLQVLWDGQSQVEVRVPGSYRGQTCGLCGNFNGFAQDDLQGPDGLLLPTEAAFGNSWQVSDGPGPGQPCSAGQKVDPCRAAGYRARREANARCGLLKSSSFSRCHAVVPPEPFFAACVYDLCACGPGPSADACLCDVLEAYASLCRQAGMTPVWRGPTLCVMSCPLDRGFVFDECGPPCPRTCFNQHIPLGELAAHCVRPCVPSCQCPAGLVEHEAHCIPPHACPPVLLTGPQPQPGAAPGSTLSQEICIGVSLASVQLRLWWQRQREGGDIAMMAQAATPGSPELPCSLEQALALYQLLFQRPAALGQLRTALQQAQEGQDYPLGLALPTVLLEMEWSQRAKEQLLWDLELLTGAGLGLFWPPWAHFWRQRQQAYHARSQHSPPLGYLQDMTPITSRSFEEPEISVFKVKGSKGPGQGLSQVGDNSGKMASANSERRQGPGTGVSHPPEERCLRELGISLYPRCSLPFQDLAQRGERSQVEPQIQQPHSLIPRSPEESKLSQEAPRPSGLASQGLLAPQDPTKGLGLVLDRERSEPQKLLLLNLPQRLREAVPMGQKGQGSQEENKEIPLGQGEKPPESQREEASQGENPEAAQSPTENSPECWQLEEAPRPQEMKTWQAWEGHISPAWERALGEATAQRVEDDPLGRWRDFPRSLGKQNPQSLERGNPGLRGKDTQRTEGKTEGLSQESARPTLGAFREEAWAPLPGPEVGMPATRSTKGFGQPKLPPSVPRGGRGPAHPAVGAPNFPGTLGERRGSAGGAPASKAQWPAFPGVSAAQLDSALRRLLELHGAARRRQRRDREQQRLRVLERLRIAGNRHCRVHPLAMPTSPAQLQTQEDTAGWQHALREQLDQVHRERTGRLRALGARNTQNFQELLWPPGSKDPVTGE</sequence>
<keyword evidence="10" id="KW-1185">Reference proteome</keyword>
<dbReference type="SMART" id="SM00832">
    <property type="entry name" value="C8"/>
    <property type="match status" value="1"/>
</dbReference>
<feature type="domain" description="VWFD" evidence="9">
    <location>
        <begin position="1647"/>
        <end position="1823"/>
    </location>
</feature>
<proteinExistence type="predicted"/>
<feature type="domain" description="VWFC" evidence="8">
    <location>
        <begin position="970"/>
        <end position="1028"/>
    </location>
</feature>
<dbReference type="InterPro" id="IPR001846">
    <property type="entry name" value="VWF_type-D"/>
</dbReference>
<evidence type="ECO:0000256" key="6">
    <source>
        <dbReference type="SAM" id="Coils"/>
    </source>
</evidence>
<dbReference type="PROSITE" id="PS50184">
    <property type="entry name" value="VWFC_2"/>
    <property type="match status" value="15"/>
</dbReference>
<organism evidence="10 11">
    <name type="scientific">Octodon degus</name>
    <name type="common">Degu</name>
    <name type="synonym">Sciurus degus</name>
    <dbReference type="NCBI Taxonomy" id="10160"/>
    <lineage>
        <taxon>Eukaryota</taxon>
        <taxon>Metazoa</taxon>
        <taxon>Chordata</taxon>
        <taxon>Craniata</taxon>
        <taxon>Vertebrata</taxon>
        <taxon>Euteleostomi</taxon>
        <taxon>Mammalia</taxon>
        <taxon>Eutheria</taxon>
        <taxon>Euarchontoglires</taxon>
        <taxon>Glires</taxon>
        <taxon>Rodentia</taxon>
        <taxon>Hystricomorpha</taxon>
        <taxon>Octodontidae</taxon>
        <taxon>Octodon</taxon>
    </lineage>
</organism>
<evidence type="ECO:0000256" key="1">
    <source>
        <dbReference type="ARBA" id="ARBA00004613"/>
    </source>
</evidence>
<evidence type="ECO:0000256" key="3">
    <source>
        <dbReference type="ARBA" id="ARBA00022729"/>
    </source>
</evidence>
<feature type="coiled-coil region" evidence="6">
    <location>
        <begin position="483"/>
        <end position="510"/>
    </location>
</feature>
<keyword evidence="6" id="KW-0175">Coiled coil</keyword>
<feature type="domain" description="VWFC" evidence="8">
    <location>
        <begin position="852"/>
        <end position="911"/>
    </location>
</feature>
<feature type="domain" description="VWFC" evidence="8">
    <location>
        <begin position="1211"/>
        <end position="1270"/>
    </location>
</feature>
<dbReference type="Pfam" id="PF23334">
    <property type="entry name" value="VWC2L_2nd"/>
    <property type="match status" value="5"/>
</dbReference>
<dbReference type="Gene3D" id="6.20.200.20">
    <property type="match status" value="13"/>
</dbReference>
<feature type="compositionally biased region" description="Basic residues" evidence="7">
    <location>
        <begin position="411"/>
        <end position="421"/>
    </location>
</feature>
<evidence type="ECO:0000256" key="5">
    <source>
        <dbReference type="ARBA" id="ARBA00023157"/>
    </source>
</evidence>
<dbReference type="SMART" id="SM00215">
    <property type="entry name" value="VWC_out"/>
    <property type="match status" value="8"/>
</dbReference>
<dbReference type="CDD" id="cd19941">
    <property type="entry name" value="TIL"/>
    <property type="match status" value="1"/>
</dbReference>
<feature type="domain" description="VWFC" evidence="8">
    <location>
        <begin position="679"/>
        <end position="738"/>
    </location>
</feature>
<dbReference type="GO" id="GO:0005576">
    <property type="term" value="C:extracellular region"/>
    <property type="evidence" value="ECO:0007669"/>
    <property type="project" value="UniProtKB-SubCell"/>
</dbReference>